<dbReference type="AlphaFoldDB" id="A0A1X0Y445"/>
<dbReference type="Proteomes" id="UP000193136">
    <property type="component" value="Unassembled WGS sequence"/>
</dbReference>
<dbReference type="SMART" id="SM00260">
    <property type="entry name" value="CheW"/>
    <property type="match status" value="1"/>
</dbReference>
<evidence type="ECO:0000313" key="2">
    <source>
        <dbReference type="EMBL" id="ORJ59822.1"/>
    </source>
</evidence>
<dbReference type="Pfam" id="PF13682">
    <property type="entry name" value="CZB"/>
    <property type="match status" value="1"/>
</dbReference>
<dbReference type="OrthoDB" id="9765170at2"/>
<dbReference type="InterPro" id="IPR025991">
    <property type="entry name" value="Chemoreceptor_zinc-bind_dom"/>
</dbReference>
<dbReference type="RefSeq" id="WP_085010472.1">
    <property type="nucleotide sequence ID" value="NZ_NAAD01000010.1"/>
</dbReference>
<dbReference type="SUPFAM" id="SSF50341">
    <property type="entry name" value="CheW-like"/>
    <property type="match status" value="2"/>
</dbReference>
<proteinExistence type="predicted"/>
<evidence type="ECO:0000259" key="1">
    <source>
        <dbReference type="PROSITE" id="PS50851"/>
    </source>
</evidence>
<dbReference type="Gene3D" id="1.20.120.30">
    <property type="entry name" value="Aspartate receptor, ligand-binding domain"/>
    <property type="match status" value="1"/>
</dbReference>
<name>A0A1X0Y445_9BACT</name>
<organism evidence="2 3">
    <name type="scientific">Geothermobacter hydrogeniphilus</name>
    <dbReference type="NCBI Taxonomy" id="1969733"/>
    <lineage>
        <taxon>Bacteria</taxon>
        <taxon>Pseudomonadati</taxon>
        <taxon>Thermodesulfobacteriota</taxon>
        <taxon>Desulfuromonadia</taxon>
        <taxon>Desulfuromonadales</taxon>
        <taxon>Geothermobacteraceae</taxon>
        <taxon>Geothermobacter</taxon>
    </lineage>
</organism>
<dbReference type="InterPro" id="IPR039315">
    <property type="entry name" value="CheW"/>
</dbReference>
<comment type="caution">
    <text evidence="2">The sequence shown here is derived from an EMBL/GenBank/DDBJ whole genome shotgun (WGS) entry which is preliminary data.</text>
</comment>
<accession>A0A1X0Y445</accession>
<evidence type="ECO:0000313" key="3">
    <source>
        <dbReference type="Proteomes" id="UP000193136"/>
    </source>
</evidence>
<keyword evidence="3" id="KW-1185">Reference proteome</keyword>
<dbReference type="STRING" id="1969733.B5V00_09105"/>
<dbReference type="PROSITE" id="PS50851">
    <property type="entry name" value="CHEW"/>
    <property type="match status" value="1"/>
</dbReference>
<dbReference type="EMBL" id="NAAD01000010">
    <property type="protein sequence ID" value="ORJ59822.1"/>
    <property type="molecule type" value="Genomic_DNA"/>
</dbReference>
<dbReference type="Pfam" id="PF01584">
    <property type="entry name" value="CheW"/>
    <property type="match status" value="2"/>
</dbReference>
<dbReference type="PANTHER" id="PTHR22617">
    <property type="entry name" value="CHEMOTAXIS SENSOR HISTIDINE KINASE-RELATED"/>
    <property type="match status" value="1"/>
</dbReference>
<dbReference type="InterPro" id="IPR036061">
    <property type="entry name" value="CheW-like_dom_sf"/>
</dbReference>
<dbReference type="GO" id="GO:0005829">
    <property type="term" value="C:cytosol"/>
    <property type="evidence" value="ECO:0007669"/>
    <property type="project" value="TreeGrafter"/>
</dbReference>
<dbReference type="InterPro" id="IPR002545">
    <property type="entry name" value="CheW-lke_dom"/>
</dbReference>
<dbReference type="GO" id="GO:0007165">
    <property type="term" value="P:signal transduction"/>
    <property type="evidence" value="ECO:0007669"/>
    <property type="project" value="InterPro"/>
</dbReference>
<protein>
    <recommendedName>
        <fullName evidence="1">CheW-like domain-containing protein</fullName>
    </recommendedName>
</protein>
<gene>
    <name evidence="2" type="ORF">B5V00_09105</name>
</gene>
<feature type="domain" description="CheW-like" evidence="1">
    <location>
        <begin position="15"/>
        <end position="165"/>
    </location>
</feature>
<reference evidence="2 3" key="1">
    <citation type="submission" date="2017-03" db="EMBL/GenBank/DDBJ databases">
        <title>Genome sequence of Geothermobacter sp. EPR-M, Deep-Sea Iron Reducer.</title>
        <authorList>
            <person name="Tully B."/>
            <person name="Savalia P."/>
            <person name="Abuyen K."/>
            <person name="Baughan C."/>
            <person name="Romero E."/>
            <person name="Ronkowski C."/>
            <person name="Torres B."/>
            <person name="Tremblay J."/>
            <person name="Trujillo A."/>
            <person name="Tyler M."/>
            <person name="Perez-Rodriguez I."/>
            <person name="Amend J."/>
        </authorList>
    </citation>
    <scope>NUCLEOTIDE SEQUENCE [LARGE SCALE GENOMIC DNA]</scope>
    <source>
        <strain evidence="2 3">EPR-M</strain>
    </source>
</reference>
<dbReference type="PANTHER" id="PTHR22617:SF23">
    <property type="entry name" value="CHEMOTAXIS PROTEIN CHEW"/>
    <property type="match status" value="1"/>
</dbReference>
<dbReference type="GO" id="GO:0006935">
    <property type="term" value="P:chemotaxis"/>
    <property type="evidence" value="ECO:0007669"/>
    <property type="project" value="InterPro"/>
</dbReference>
<sequence>MSVQTACRQQVEFGNQLWIVVNIDQNSFAINALDVHDMVAMPPLTRLPGTEQYLSGTINHRGQIVPLVDFRVLLGRKSISETAESLCSLIDQRENDHRNWLDQLELSVKEQREFALATDPHKCAFGKWYDSYTTDDLVLQGLLRKFDTPHRTIHAIAEKVKKYEIAGKFEAAYTLIEQTREHELSVMIELFAAFRQIVREQTRRQVAVILEHEGAQVAFSVDAVDAVEELSAELITDAADVFPVEWKNWIVAIGRRSKTDGLALILDQELFFDLAARVDPSDG</sequence>